<sequence>MELSQKTIVIVKESIPIIQEHGLEISSRMYDILFEKYPETKALFSGPIEKQPKILTTAIAAYAENIDQIEKLHDKLMYIANTHVKSHVLEEHYPMVGDAILLAMKEVLADKATSEILEAWGEAYAYLAEILTMNEKQLYAFTRVSKEEPIASKEKKSNSTVHKSPYQGPVQ</sequence>
<accession>A0A0B0H4B5</accession>
<dbReference type="PANTHER" id="PTHR43396:SF3">
    <property type="entry name" value="FLAVOHEMOPROTEIN"/>
    <property type="match status" value="1"/>
</dbReference>
<dbReference type="EMBL" id="JRAA01000002">
    <property type="protein sequence ID" value="KHF25053.1"/>
    <property type="molecule type" value="Genomic_DNA"/>
</dbReference>
<evidence type="ECO:0000256" key="3">
    <source>
        <dbReference type="ARBA" id="ARBA00022723"/>
    </source>
</evidence>
<reference evidence="8 10" key="1">
    <citation type="journal article" date="2014" name="BMC Genomics">
        <title>The genome of the intracellular bacterium of the coastal bivalve, Solemya velum: a blueprint for thriving in and out of symbiosis.</title>
        <authorList>
            <person name="Dmytrenko O."/>
            <person name="Russell S.L."/>
            <person name="Loo W.T."/>
            <person name="Fontanez K.M."/>
            <person name="Liao L."/>
            <person name="Roeselers G."/>
            <person name="Sharma R."/>
            <person name="Stewart F.J."/>
            <person name="Newton I.L."/>
            <person name="Woyke T."/>
            <person name="Wu D."/>
            <person name="Lang J.M."/>
            <person name="Eisen J.A."/>
            <person name="Cavanaugh C.M."/>
        </authorList>
    </citation>
    <scope>NUCLEOTIDE SEQUENCE [LARGE SCALE GENOMIC DNA]</scope>
    <source>
        <strain evidence="8 10">WH</strain>
    </source>
</reference>
<dbReference type="GO" id="GO:0008941">
    <property type="term" value="F:nitric oxide dioxygenase NAD(P)H activity"/>
    <property type="evidence" value="ECO:0007669"/>
    <property type="project" value="UniProtKB-EC"/>
</dbReference>
<dbReference type="GO" id="GO:0019825">
    <property type="term" value="F:oxygen binding"/>
    <property type="evidence" value="ECO:0007669"/>
    <property type="project" value="InterPro"/>
</dbReference>
<dbReference type="GO" id="GO:0046210">
    <property type="term" value="P:nitric oxide catabolic process"/>
    <property type="evidence" value="ECO:0007669"/>
    <property type="project" value="TreeGrafter"/>
</dbReference>
<dbReference type="SUPFAM" id="SSF46458">
    <property type="entry name" value="Globin-like"/>
    <property type="match status" value="1"/>
</dbReference>
<dbReference type="PROSITE" id="PS01033">
    <property type="entry name" value="GLOBIN"/>
    <property type="match status" value="1"/>
</dbReference>
<proteinExistence type="inferred from homology"/>
<dbReference type="STRING" id="2340.JV46_09340"/>
<keyword evidence="10" id="KW-1185">Reference proteome</keyword>
<reference evidence="9 11" key="2">
    <citation type="submission" date="2016-11" db="EMBL/GenBank/DDBJ databases">
        <title>Mixed transmission modes and dynamic genome evolution in an obligate animal-bacterial symbiosis.</title>
        <authorList>
            <person name="Russell S.L."/>
            <person name="Corbett-Detig R.B."/>
            <person name="Cavanaugh C.M."/>
        </authorList>
    </citation>
    <scope>NUCLEOTIDE SEQUENCE [LARGE SCALE GENOMIC DNA]</scope>
    <source>
        <strain evidence="9">MA-KB16</strain>
    </source>
</reference>
<keyword evidence="1 5" id="KW-0349">Heme</keyword>
<keyword evidence="5" id="KW-0813">Transport</keyword>
<keyword evidence="4" id="KW-0408">Iron</keyword>
<feature type="region of interest" description="Disordered" evidence="6">
    <location>
        <begin position="148"/>
        <end position="171"/>
    </location>
</feature>
<evidence type="ECO:0000256" key="4">
    <source>
        <dbReference type="ARBA" id="ARBA00023004"/>
    </source>
</evidence>
<dbReference type="GO" id="GO:0071949">
    <property type="term" value="F:FAD binding"/>
    <property type="evidence" value="ECO:0007669"/>
    <property type="project" value="TreeGrafter"/>
</dbReference>
<evidence type="ECO:0000256" key="5">
    <source>
        <dbReference type="RuleBase" id="RU000356"/>
    </source>
</evidence>
<keyword evidence="8" id="KW-0560">Oxidoreductase</keyword>
<gene>
    <name evidence="9" type="ORF">BOV88_07165</name>
    <name evidence="8" type="ORF">JV46_09340</name>
</gene>
<feature type="domain" description="Globin" evidence="7">
    <location>
        <begin position="2"/>
        <end position="136"/>
    </location>
</feature>
<dbReference type="GO" id="GO:0005344">
    <property type="term" value="F:oxygen carrier activity"/>
    <property type="evidence" value="ECO:0007669"/>
    <property type="project" value="UniProtKB-KW"/>
</dbReference>
<evidence type="ECO:0000256" key="1">
    <source>
        <dbReference type="ARBA" id="ARBA00022617"/>
    </source>
</evidence>
<dbReference type="AlphaFoldDB" id="A0A0B0H4B5"/>
<dbReference type="Gene3D" id="1.10.490.10">
    <property type="entry name" value="Globins"/>
    <property type="match status" value="1"/>
</dbReference>
<dbReference type="PANTHER" id="PTHR43396">
    <property type="entry name" value="FLAVOHEMOPROTEIN"/>
    <property type="match status" value="1"/>
</dbReference>
<comment type="similarity">
    <text evidence="5">Belongs to the globin family.</text>
</comment>
<dbReference type="EC" id="1.14.12.17" evidence="8"/>
<keyword evidence="2 5" id="KW-0561">Oxygen transport</keyword>
<evidence type="ECO:0000313" key="9">
    <source>
        <dbReference type="EMBL" id="OOY34897.1"/>
    </source>
</evidence>
<dbReference type="Pfam" id="PF00042">
    <property type="entry name" value="Globin"/>
    <property type="match status" value="1"/>
</dbReference>
<evidence type="ECO:0000313" key="10">
    <source>
        <dbReference type="Proteomes" id="UP000030856"/>
    </source>
</evidence>
<dbReference type="EMBL" id="MPNX01000009">
    <property type="protein sequence ID" value="OOY34897.1"/>
    <property type="molecule type" value="Genomic_DNA"/>
</dbReference>
<dbReference type="OrthoDB" id="9801223at2"/>
<dbReference type="eggNOG" id="COG1017">
    <property type="taxonomic scope" value="Bacteria"/>
</dbReference>
<dbReference type="InterPro" id="IPR012292">
    <property type="entry name" value="Globin/Proto"/>
</dbReference>
<protein>
    <submittedName>
        <fullName evidence="8">Hemoglobin-like flavoprotein</fullName>
        <ecNumber evidence="8">1.14.12.17</ecNumber>
    </submittedName>
</protein>
<evidence type="ECO:0000313" key="8">
    <source>
        <dbReference type="EMBL" id="KHF25053.1"/>
    </source>
</evidence>
<dbReference type="Proteomes" id="UP000030856">
    <property type="component" value="Unassembled WGS sequence"/>
</dbReference>
<evidence type="ECO:0000256" key="6">
    <source>
        <dbReference type="SAM" id="MobiDB-lite"/>
    </source>
</evidence>
<dbReference type="InterPro" id="IPR000971">
    <property type="entry name" value="Globin"/>
</dbReference>
<dbReference type="GO" id="GO:0020037">
    <property type="term" value="F:heme binding"/>
    <property type="evidence" value="ECO:0007669"/>
    <property type="project" value="InterPro"/>
</dbReference>
<comment type="caution">
    <text evidence="8">The sequence shown here is derived from an EMBL/GenBank/DDBJ whole genome shotgun (WGS) entry which is preliminary data.</text>
</comment>
<dbReference type="GO" id="GO:0071500">
    <property type="term" value="P:cellular response to nitrosative stress"/>
    <property type="evidence" value="ECO:0007669"/>
    <property type="project" value="TreeGrafter"/>
</dbReference>
<name>A0A0B0H4B5_SOVGS</name>
<dbReference type="InterPro" id="IPR009050">
    <property type="entry name" value="Globin-like_sf"/>
</dbReference>
<dbReference type="Proteomes" id="UP000190962">
    <property type="component" value="Unassembled WGS sequence"/>
</dbReference>
<organism evidence="8 10">
    <name type="scientific">Solemya velum gill symbiont</name>
    <dbReference type="NCBI Taxonomy" id="2340"/>
    <lineage>
        <taxon>Bacteria</taxon>
        <taxon>Pseudomonadati</taxon>
        <taxon>Pseudomonadota</taxon>
        <taxon>Gammaproteobacteria</taxon>
        <taxon>sulfur-oxidizing symbionts</taxon>
    </lineage>
</organism>
<dbReference type="RefSeq" id="WP_078453657.1">
    <property type="nucleotide sequence ID" value="NZ_JRAA01000002.1"/>
</dbReference>
<keyword evidence="3" id="KW-0479">Metal-binding</keyword>
<evidence type="ECO:0000259" key="7">
    <source>
        <dbReference type="PROSITE" id="PS01033"/>
    </source>
</evidence>
<evidence type="ECO:0000256" key="2">
    <source>
        <dbReference type="ARBA" id="ARBA00022621"/>
    </source>
</evidence>
<feature type="compositionally biased region" description="Basic and acidic residues" evidence="6">
    <location>
        <begin position="148"/>
        <end position="157"/>
    </location>
</feature>
<evidence type="ECO:0000313" key="11">
    <source>
        <dbReference type="Proteomes" id="UP000190962"/>
    </source>
</evidence>
<dbReference type="GO" id="GO:0046872">
    <property type="term" value="F:metal ion binding"/>
    <property type="evidence" value="ECO:0007669"/>
    <property type="project" value="UniProtKB-KW"/>
</dbReference>